<evidence type="ECO:0000259" key="10">
    <source>
        <dbReference type="PROSITE" id="PS51915"/>
    </source>
</evidence>
<feature type="domain" description="ZAD" evidence="10">
    <location>
        <begin position="2"/>
        <end position="74"/>
    </location>
</feature>
<keyword evidence="6" id="KW-0539">Nucleus</keyword>
<evidence type="ECO:0000313" key="12">
    <source>
        <dbReference type="RefSeq" id="XP_052753843.1"/>
    </source>
</evidence>
<evidence type="ECO:0000256" key="6">
    <source>
        <dbReference type="ARBA" id="ARBA00023242"/>
    </source>
</evidence>
<keyword evidence="2 8" id="KW-0479">Metal-binding</keyword>
<dbReference type="SMART" id="SM00868">
    <property type="entry name" value="zf-AD"/>
    <property type="match status" value="1"/>
</dbReference>
<dbReference type="SUPFAM" id="SSF57716">
    <property type="entry name" value="Glucocorticoid receptor-like (DNA-binding domain)"/>
    <property type="match status" value="1"/>
</dbReference>
<dbReference type="SUPFAM" id="SSF57667">
    <property type="entry name" value="beta-beta-alpha zinc fingers"/>
    <property type="match status" value="2"/>
</dbReference>
<evidence type="ECO:0000313" key="11">
    <source>
        <dbReference type="Proteomes" id="UP001652740"/>
    </source>
</evidence>
<protein>
    <submittedName>
        <fullName evidence="12">Zinc finger protein 765-like</fullName>
    </submittedName>
</protein>
<feature type="domain" description="C2H2-type" evidence="9">
    <location>
        <begin position="277"/>
        <end position="304"/>
    </location>
</feature>
<keyword evidence="11" id="KW-1185">Reference proteome</keyword>
<evidence type="ECO:0000256" key="7">
    <source>
        <dbReference type="PROSITE-ProRule" id="PRU00042"/>
    </source>
</evidence>
<sequence length="407" mass="47980">MRTCRICLKIDVKMYYLGETEEKKFIQDLFTQHGYNFQNLEQPHYACFECIALLKKTYKFVSRALKAQHVLRNIFENHKKVTLSLLQSINREEHGLDSSLSCSIPVFTDVDVTNECKNVPEVNVEKSLVEIKIEPFSPDDECDNTIAENTEDFMAINENRTKYFDEISNNSNLNSSAEDMFMMRNKSIKREDDDDFPPDITYDGNRHIKKEPEDVDYEPHMIYDASSKKKVKKRKLRVYPMKCEMCSYEIQKSADHWKHYLFTHSAKEYPHKKQKNYKCSLCGVGKNKKGQLQEHMLIHGEKTFECHICHKMYHTKRYMARHLKRVHGNVKLICDFCSKSFANRVDIVRHIRIHTGEKPYKCHICDARFAIKGNVGIHIRSKHRTWPMMETNSTNNICKDNNRKGKK</sequence>
<dbReference type="PROSITE" id="PS50157">
    <property type="entry name" value="ZINC_FINGER_C2H2_2"/>
    <property type="match status" value="4"/>
</dbReference>
<evidence type="ECO:0000256" key="8">
    <source>
        <dbReference type="PROSITE-ProRule" id="PRU01263"/>
    </source>
</evidence>
<evidence type="ECO:0000256" key="5">
    <source>
        <dbReference type="ARBA" id="ARBA00022833"/>
    </source>
</evidence>
<dbReference type="Gene3D" id="3.30.160.60">
    <property type="entry name" value="Classic Zinc Finger"/>
    <property type="match status" value="3"/>
</dbReference>
<dbReference type="RefSeq" id="XP_052753843.1">
    <property type="nucleotide sequence ID" value="XM_052897883.1"/>
</dbReference>
<evidence type="ECO:0000256" key="1">
    <source>
        <dbReference type="ARBA" id="ARBA00004123"/>
    </source>
</evidence>
<dbReference type="InterPro" id="IPR013087">
    <property type="entry name" value="Znf_C2H2_type"/>
</dbReference>
<evidence type="ECO:0000256" key="4">
    <source>
        <dbReference type="ARBA" id="ARBA00022771"/>
    </source>
</evidence>
<dbReference type="InterPro" id="IPR050888">
    <property type="entry name" value="ZnF_C2H2-type_TF"/>
</dbReference>
<keyword evidence="4 7" id="KW-0863">Zinc-finger</keyword>
<dbReference type="Proteomes" id="UP001652740">
    <property type="component" value="Unplaced"/>
</dbReference>
<dbReference type="InterPro" id="IPR012934">
    <property type="entry name" value="Znf_AD"/>
</dbReference>
<dbReference type="SMART" id="SM00355">
    <property type="entry name" value="ZnF_C2H2"/>
    <property type="match status" value="5"/>
</dbReference>
<feature type="domain" description="C2H2-type" evidence="9">
    <location>
        <begin position="304"/>
        <end position="332"/>
    </location>
</feature>
<proteinExistence type="predicted"/>
<feature type="binding site" evidence="8">
    <location>
        <position position="4"/>
    </location>
    <ligand>
        <name>Zn(2+)</name>
        <dbReference type="ChEBI" id="CHEBI:29105"/>
    </ligand>
</feature>
<dbReference type="PROSITE" id="PS51915">
    <property type="entry name" value="ZAD"/>
    <property type="match status" value="1"/>
</dbReference>
<dbReference type="InterPro" id="IPR036236">
    <property type="entry name" value="Znf_C2H2_sf"/>
</dbReference>
<organism evidence="11 12">
    <name type="scientific">Galleria mellonella</name>
    <name type="common">Greater wax moth</name>
    <dbReference type="NCBI Taxonomy" id="7137"/>
    <lineage>
        <taxon>Eukaryota</taxon>
        <taxon>Metazoa</taxon>
        <taxon>Ecdysozoa</taxon>
        <taxon>Arthropoda</taxon>
        <taxon>Hexapoda</taxon>
        <taxon>Insecta</taxon>
        <taxon>Pterygota</taxon>
        <taxon>Neoptera</taxon>
        <taxon>Endopterygota</taxon>
        <taxon>Lepidoptera</taxon>
        <taxon>Glossata</taxon>
        <taxon>Ditrysia</taxon>
        <taxon>Pyraloidea</taxon>
        <taxon>Pyralidae</taxon>
        <taxon>Galleriinae</taxon>
        <taxon>Galleria</taxon>
    </lineage>
</organism>
<dbReference type="GeneID" id="113522484"/>
<name>A0ABM3MR70_GALME</name>
<comment type="subcellular location">
    <subcellularLocation>
        <location evidence="1">Nucleus</location>
    </subcellularLocation>
</comment>
<evidence type="ECO:0000256" key="3">
    <source>
        <dbReference type="ARBA" id="ARBA00022737"/>
    </source>
</evidence>
<feature type="domain" description="C2H2-type" evidence="9">
    <location>
        <begin position="360"/>
        <end position="383"/>
    </location>
</feature>
<evidence type="ECO:0000259" key="9">
    <source>
        <dbReference type="PROSITE" id="PS50157"/>
    </source>
</evidence>
<reference evidence="12" key="1">
    <citation type="submission" date="2025-08" db="UniProtKB">
        <authorList>
            <consortium name="RefSeq"/>
        </authorList>
    </citation>
    <scope>IDENTIFICATION</scope>
    <source>
        <tissue evidence="12">Whole larvae</tissue>
    </source>
</reference>
<feature type="domain" description="C2H2-type" evidence="9">
    <location>
        <begin position="332"/>
        <end position="359"/>
    </location>
</feature>
<keyword evidence="3" id="KW-0677">Repeat</keyword>
<accession>A0ABM3MR70</accession>
<evidence type="ECO:0000256" key="2">
    <source>
        <dbReference type="ARBA" id="ARBA00022723"/>
    </source>
</evidence>
<feature type="binding site" evidence="8">
    <location>
        <position position="47"/>
    </location>
    <ligand>
        <name>Zn(2+)</name>
        <dbReference type="ChEBI" id="CHEBI:29105"/>
    </ligand>
</feature>
<gene>
    <name evidence="12" type="primary">LOC113522484</name>
</gene>
<dbReference type="Pfam" id="PF00096">
    <property type="entry name" value="zf-C2H2"/>
    <property type="match status" value="1"/>
</dbReference>
<feature type="binding site" evidence="8">
    <location>
        <position position="50"/>
    </location>
    <ligand>
        <name>Zn(2+)</name>
        <dbReference type="ChEBI" id="CHEBI:29105"/>
    </ligand>
</feature>
<dbReference type="PROSITE" id="PS00028">
    <property type="entry name" value="ZINC_FINGER_C2H2_1"/>
    <property type="match status" value="4"/>
</dbReference>
<feature type="binding site" evidence="8">
    <location>
        <position position="7"/>
    </location>
    <ligand>
        <name>Zn(2+)</name>
        <dbReference type="ChEBI" id="CHEBI:29105"/>
    </ligand>
</feature>
<dbReference type="PANTHER" id="PTHR24406">
    <property type="entry name" value="TRANSCRIPTIONAL REPRESSOR CTCFL-RELATED"/>
    <property type="match status" value="1"/>
</dbReference>
<keyword evidence="5 8" id="KW-0862">Zinc</keyword>